<feature type="domain" description="C2" evidence="9">
    <location>
        <begin position="232"/>
        <end position="362"/>
    </location>
</feature>
<feature type="compositionally biased region" description="Polar residues" evidence="8">
    <location>
        <begin position="756"/>
        <end position="778"/>
    </location>
</feature>
<feature type="compositionally biased region" description="Basic and acidic residues" evidence="8">
    <location>
        <begin position="500"/>
        <end position="514"/>
    </location>
</feature>
<dbReference type="EC" id="3.1.1.4" evidence="2 7"/>
<dbReference type="GO" id="GO:0046475">
    <property type="term" value="P:glycerophospholipid catabolic process"/>
    <property type="evidence" value="ECO:0007669"/>
    <property type="project" value="TreeGrafter"/>
</dbReference>
<dbReference type="GO" id="GO:0005509">
    <property type="term" value="F:calcium ion binding"/>
    <property type="evidence" value="ECO:0007669"/>
    <property type="project" value="TreeGrafter"/>
</dbReference>
<evidence type="ECO:0000313" key="11">
    <source>
        <dbReference type="EMBL" id="CAL4064950.1"/>
    </source>
</evidence>
<evidence type="ECO:0000256" key="4">
    <source>
        <dbReference type="ARBA" id="ARBA00022801"/>
    </source>
</evidence>
<feature type="compositionally biased region" description="Acidic residues" evidence="8">
    <location>
        <begin position="711"/>
        <end position="733"/>
    </location>
</feature>
<evidence type="ECO:0000259" key="9">
    <source>
        <dbReference type="PROSITE" id="PS50004"/>
    </source>
</evidence>
<feature type="domain" description="PLA2c" evidence="10">
    <location>
        <begin position="387"/>
        <end position="1048"/>
    </location>
</feature>
<evidence type="ECO:0000256" key="5">
    <source>
        <dbReference type="ARBA" id="ARBA00023098"/>
    </source>
</evidence>
<evidence type="ECO:0000256" key="3">
    <source>
        <dbReference type="ARBA" id="ARBA00022490"/>
    </source>
</evidence>
<sequence length="1048" mass="119855">MTILESPCTLPQNTTIKNHSKNPEWNEVFNFDLPQKGQNPIIFEIKLKHTNVVRNRTVAKIEYTIPDLEEGRPSDHTFTFDNGSKVFVTFTLINRGNQRDKVDMETKPDEVDFEPNSKNACDSLSIEALKIVEEISKTKSHNTSNGHLETKENSTDLTNEKMEMEIMNTNNCEKKLERNPSSSSSEIGAEKSIRSCCNNPECSHIAPSQWWKTTTKVMSSQRSKRSDSSIWDTDEIFDMFQMFKVEHQTCYDLEVTVVEGKDISQGKYMDKVDTPDPYLKLTVIESLVDPTMKTTTKTNNTNPEWNETFHFYLLLKNEGPYTFELTLKDDNGAMKNKTIDKKNILLQFLQEEKVDKRTSDIYLKEDTLTEYTFTFDGGSKVSVTFKFNEIKNPDLRFSMALCEEEKNFLYSRREKVHEAMQKVLEDDAPETVFQVPTIAILGSGGGCRAMIGLTGVLKALQDTGVLDCAMYIAGLSGSSWCISTLYSHENQEEDPSKILKENNVEKNKENKNDEVDTDSITDIKEGVEQQPKLDIEDFKIKLRKSVNQRWEWNLLKMGGYMKDLISKYYKGQNTRPLSWVDIFGHLIGDVLLNEKKNSAKLSDFQKKLEGGAAPFPLCAALHATDRSCKEFSEWMEFSPFEIGLARYGSFMKTETFGSKFLAGKLIKRFDEMSLYTLQGIWGSAFTVNLKRNMLTSDIKDIYGEDHDEYADMESSLEIEEEESDTDSDEEEEISNVIKEVKPKKVNNEKDKKLSEKSTPNGKTSTNTKTTDSPKSENSGGLLALLGRLGVDTSELLNRRVVKPGTIYNPFRGLSLKYSFSQKTDVPDSTDASFNEGCICQPIDLKAKKIPLMDSGFAFNSPYPLLLRPQRGVKLILSFDFSPRKDDLTTNETAFKNLLLAEKWANERYIPFPSVKQQIPQYFGKDLQEAYVFKNPDDKAVPVIIHFPLVNNQFRKYKLPGVVREEDDKFGDFNCFDENNNFSTFKFAYENEEFDRLSSLTEFNTLLSMDIIKREMKEAIVAKSQETALGIHEVAKMVLWHYKQKKNIQ</sequence>
<comment type="domain">
    <text evidence="7">The N-terminal C2 domain associates with lipid membranes upon calcium binding.</text>
</comment>
<keyword evidence="12" id="KW-1185">Reference proteome</keyword>
<proteinExistence type="predicted"/>
<dbReference type="SUPFAM" id="SSF49562">
    <property type="entry name" value="C2 domain (Calcium/lipid-binding domain, CaLB)"/>
    <property type="match status" value="2"/>
</dbReference>
<feature type="region of interest" description="Disordered" evidence="8">
    <location>
        <begin position="500"/>
        <end position="523"/>
    </location>
</feature>
<gene>
    <name evidence="11" type="ORF">MNOR_LOCUS4408</name>
</gene>
<organism evidence="11 12">
    <name type="scientific">Meganyctiphanes norvegica</name>
    <name type="common">Northern krill</name>
    <name type="synonym">Thysanopoda norvegica</name>
    <dbReference type="NCBI Taxonomy" id="48144"/>
    <lineage>
        <taxon>Eukaryota</taxon>
        <taxon>Metazoa</taxon>
        <taxon>Ecdysozoa</taxon>
        <taxon>Arthropoda</taxon>
        <taxon>Crustacea</taxon>
        <taxon>Multicrustacea</taxon>
        <taxon>Malacostraca</taxon>
        <taxon>Eumalacostraca</taxon>
        <taxon>Eucarida</taxon>
        <taxon>Euphausiacea</taxon>
        <taxon>Euphausiidae</taxon>
        <taxon>Meganyctiphanes</taxon>
    </lineage>
</organism>
<dbReference type="Pfam" id="PF01735">
    <property type="entry name" value="PLA2_B"/>
    <property type="match status" value="1"/>
</dbReference>
<dbReference type="SUPFAM" id="SSF52151">
    <property type="entry name" value="FabD/lysophospholipase-like"/>
    <property type="match status" value="2"/>
</dbReference>
<dbReference type="AlphaFoldDB" id="A0AAV2PXB2"/>
<accession>A0AAV2PXB2</accession>
<evidence type="ECO:0000259" key="10">
    <source>
        <dbReference type="PROSITE" id="PS51210"/>
    </source>
</evidence>
<dbReference type="Proteomes" id="UP001497623">
    <property type="component" value="Unassembled WGS sequence"/>
</dbReference>
<dbReference type="PROSITE" id="PS51210">
    <property type="entry name" value="PLA2C"/>
    <property type="match status" value="1"/>
</dbReference>
<dbReference type="InterPro" id="IPR035892">
    <property type="entry name" value="C2_domain_sf"/>
</dbReference>
<keyword evidence="4 6" id="KW-0378">Hydrolase</keyword>
<dbReference type="SMART" id="SM00022">
    <property type="entry name" value="PLAc"/>
    <property type="match status" value="1"/>
</dbReference>
<dbReference type="PANTHER" id="PTHR10728:SF40">
    <property type="entry name" value="PATATIN FAMILY PROTEIN"/>
    <property type="match status" value="1"/>
</dbReference>
<evidence type="ECO:0000256" key="8">
    <source>
        <dbReference type="SAM" id="MobiDB-lite"/>
    </source>
</evidence>
<dbReference type="Gene3D" id="2.60.40.150">
    <property type="entry name" value="C2 domain"/>
    <property type="match status" value="2"/>
</dbReference>
<dbReference type="InterPro" id="IPR002642">
    <property type="entry name" value="LysoPLipase_cat_dom"/>
</dbReference>
<dbReference type="Gene3D" id="3.40.1090.10">
    <property type="entry name" value="Cytosolic phospholipase A2 catalytic domain"/>
    <property type="match status" value="1"/>
</dbReference>
<comment type="catalytic activity">
    <reaction evidence="7">
        <text>a 1,2-diacyl-sn-glycero-3-phosphocholine + H2O = a 1-acyl-sn-glycero-3-phosphocholine + a fatty acid + H(+)</text>
        <dbReference type="Rhea" id="RHEA:15801"/>
        <dbReference type="ChEBI" id="CHEBI:15377"/>
        <dbReference type="ChEBI" id="CHEBI:15378"/>
        <dbReference type="ChEBI" id="CHEBI:28868"/>
        <dbReference type="ChEBI" id="CHEBI:57643"/>
        <dbReference type="ChEBI" id="CHEBI:58168"/>
        <dbReference type="EC" id="3.1.1.4"/>
    </reaction>
</comment>
<evidence type="ECO:0000256" key="1">
    <source>
        <dbReference type="ARBA" id="ARBA00004496"/>
    </source>
</evidence>
<dbReference type="GO" id="GO:0047498">
    <property type="term" value="F:calcium-dependent phospholipase A2 activity"/>
    <property type="evidence" value="ECO:0007669"/>
    <property type="project" value="TreeGrafter"/>
</dbReference>
<feature type="compositionally biased region" description="Basic and acidic residues" evidence="8">
    <location>
        <begin position="738"/>
        <end position="755"/>
    </location>
</feature>
<keyword evidence="7" id="KW-0479">Metal-binding</keyword>
<name>A0AAV2PXB2_MEGNR</name>
<dbReference type="Pfam" id="PF00168">
    <property type="entry name" value="C2"/>
    <property type="match status" value="2"/>
</dbReference>
<evidence type="ECO:0000256" key="6">
    <source>
        <dbReference type="PROSITE-ProRule" id="PRU00555"/>
    </source>
</evidence>
<keyword evidence="7" id="KW-0106">Calcium</keyword>
<comment type="caution">
    <text evidence="11">The sequence shown here is derived from an EMBL/GenBank/DDBJ whole genome shotgun (WGS) entry which is preliminary data.</text>
</comment>
<dbReference type="SMART" id="SM00239">
    <property type="entry name" value="C2"/>
    <property type="match status" value="1"/>
</dbReference>
<evidence type="ECO:0000313" key="12">
    <source>
        <dbReference type="Proteomes" id="UP001497623"/>
    </source>
</evidence>
<dbReference type="EMBL" id="CAXKWB010001617">
    <property type="protein sequence ID" value="CAL4064950.1"/>
    <property type="molecule type" value="Genomic_DNA"/>
</dbReference>
<dbReference type="InterPro" id="IPR000008">
    <property type="entry name" value="C2_dom"/>
</dbReference>
<feature type="domain" description="C2" evidence="9">
    <location>
        <begin position="1"/>
        <end position="78"/>
    </location>
</feature>
<evidence type="ECO:0000256" key="2">
    <source>
        <dbReference type="ARBA" id="ARBA00013278"/>
    </source>
</evidence>
<comment type="subcellular location">
    <subcellularLocation>
        <location evidence="1">Cytoplasm</location>
    </subcellularLocation>
</comment>
<keyword evidence="6 7" id="KW-0442">Lipid degradation</keyword>
<dbReference type="PANTHER" id="PTHR10728">
    <property type="entry name" value="CYTOSOLIC PHOSPHOLIPASE A2"/>
    <property type="match status" value="1"/>
</dbReference>
<dbReference type="GO" id="GO:0005544">
    <property type="term" value="F:calcium-dependent phospholipid binding"/>
    <property type="evidence" value="ECO:0007669"/>
    <property type="project" value="TreeGrafter"/>
</dbReference>
<evidence type="ECO:0000256" key="7">
    <source>
        <dbReference type="RuleBase" id="RU362102"/>
    </source>
</evidence>
<feature type="region of interest" description="Disordered" evidence="8">
    <location>
        <begin position="711"/>
        <end position="778"/>
    </location>
</feature>
<dbReference type="GO" id="GO:0005829">
    <property type="term" value="C:cytosol"/>
    <property type="evidence" value="ECO:0007669"/>
    <property type="project" value="TreeGrafter"/>
</dbReference>
<dbReference type="InterPro" id="IPR016035">
    <property type="entry name" value="Acyl_Trfase/lysoPLipase"/>
</dbReference>
<reference evidence="11 12" key="1">
    <citation type="submission" date="2024-05" db="EMBL/GenBank/DDBJ databases">
        <authorList>
            <person name="Wallberg A."/>
        </authorList>
    </citation>
    <scope>NUCLEOTIDE SEQUENCE [LARGE SCALE GENOMIC DNA]</scope>
</reference>
<keyword evidence="3 7" id="KW-0963">Cytoplasm</keyword>
<protein>
    <recommendedName>
        <fullName evidence="2 7">Phospholipase A2</fullName>
        <ecNumber evidence="2 7">3.1.1.4</ecNumber>
    </recommendedName>
</protein>
<dbReference type="PROSITE" id="PS50004">
    <property type="entry name" value="C2"/>
    <property type="match status" value="2"/>
</dbReference>
<keyword evidence="5 6" id="KW-0443">Lipid metabolism</keyword>